<protein>
    <submittedName>
        <fullName evidence="3">Uncharacterized protein</fullName>
    </submittedName>
</protein>
<evidence type="ECO:0000313" key="4">
    <source>
        <dbReference type="Proteomes" id="UP001152888"/>
    </source>
</evidence>
<feature type="region of interest" description="Disordered" evidence="2">
    <location>
        <begin position="111"/>
        <end position="140"/>
    </location>
</feature>
<accession>A0A9P0JYF5</accession>
<keyword evidence="4" id="KW-1185">Reference proteome</keyword>
<feature type="coiled-coil region" evidence="1">
    <location>
        <begin position="43"/>
        <end position="98"/>
    </location>
</feature>
<keyword evidence="1" id="KW-0175">Coiled coil</keyword>
<dbReference type="OrthoDB" id="6783232at2759"/>
<evidence type="ECO:0000256" key="2">
    <source>
        <dbReference type="SAM" id="MobiDB-lite"/>
    </source>
</evidence>
<dbReference type="EMBL" id="CAKOFQ010006703">
    <property type="protein sequence ID" value="CAH1962648.1"/>
    <property type="molecule type" value="Genomic_DNA"/>
</dbReference>
<dbReference type="AlphaFoldDB" id="A0A9P0JYF5"/>
<comment type="caution">
    <text evidence="3">The sequence shown here is derived from an EMBL/GenBank/DDBJ whole genome shotgun (WGS) entry which is preliminary data.</text>
</comment>
<proteinExistence type="predicted"/>
<organism evidence="3 4">
    <name type="scientific">Acanthoscelides obtectus</name>
    <name type="common">Bean weevil</name>
    <name type="synonym">Bruchus obtectus</name>
    <dbReference type="NCBI Taxonomy" id="200917"/>
    <lineage>
        <taxon>Eukaryota</taxon>
        <taxon>Metazoa</taxon>
        <taxon>Ecdysozoa</taxon>
        <taxon>Arthropoda</taxon>
        <taxon>Hexapoda</taxon>
        <taxon>Insecta</taxon>
        <taxon>Pterygota</taxon>
        <taxon>Neoptera</taxon>
        <taxon>Endopterygota</taxon>
        <taxon>Coleoptera</taxon>
        <taxon>Polyphaga</taxon>
        <taxon>Cucujiformia</taxon>
        <taxon>Chrysomeloidea</taxon>
        <taxon>Chrysomelidae</taxon>
        <taxon>Bruchinae</taxon>
        <taxon>Bruchini</taxon>
        <taxon>Acanthoscelides</taxon>
    </lineage>
</organism>
<evidence type="ECO:0000313" key="3">
    <source>
        <dbReference type="EMBL" id="CAH1962648.1"/>
    </source>
</evidence>
<name>A0A9P0JYF5_ACAOB</name>
<sequence length="372" mass="42324">MNTRQQSKLKKPTSVKMNKANNSYIHLQADDFEDKTVTQEEILSDVRNKLASEQSKNNELSEIIVKLKEKTGKLSNELLNKEKTINHLKDLIEKLKSEPKILSECGMQTDTVDQKQAHTQTPEPPPYRKPACGNKPTDGSSSYTNSLIQCSIDLTDTSGLESEVECPTDEVLLEPCTEEPAALPSPAATNKNNPNDRRKILVFGDEYARNFRKVLELYIDKSRFTIESYVKPNIEFVMATKDIFTKTIPYGKDDFVIFMIKTQNINSSYCLNKGLCNLLPLGRTTNLIFLYELSSHADNNLINRINSKVTTYRKFNRNTSISLTYDNRMKGSKQGIAGYVHDILLSNPYKNNMTLKTINTESVPCHKRFFLE</sequence>
<dbReference type="Proteomes" id="UP001152888">
    <property type="component" value="Unassembled WGS sequence"/>
</dbReference>
<evidence type="ECO:0000256" key="1">
    <source>
        <dbReference type="SAM" id="Coils"/>
    </source>
</evidence>
<reference evidence="3" key="1">
    <citation type="submission" date="2022-03" db="EMBL/GenBank/DDBJ databases">
        <authorList>
            <person name="Sayadi A."/>
        </authorList>
    </citation>
    <scope>NUCLEOTIDE SEQUENCE</scope>
</reference>
<gene>
    <name evidence="3" type="ORF">ACAOBT_LOCUS4776</name>
</gene>